<proteinExistence type="predicted"/>
<evidence type="ECO:0000313" key="2">
    <source>
        <dbReference type="EMBL" id="KAK6540414.1"/>
    </source>
</evidence>
<reference evidence="2 3" key="1">
    <citation type="submission" date="2019-10" db="EMBL/GenBank/DDBJ databases">
        <authorList>
            <person name="Palmer J.M."/>
        </authorList>
    </citation>
    <scope>NUCLEOTIDE SEQUENCE [LARGE SCALE GENOMIC DNA]</scope>
    <source>
        <strain evidence="2 3">TWF694</strain>
    </source>
</reference>
<dbReference type="Proteomes" id="UP001365542">
    <property type="component" value="Unassembled WGS sequence"/>
</dbReference>
<accession>A0AAV9XE82</accession>
<dbReference type="Gene3D" id="1.25.40.10">
    <property type="entry name" value="Tetratricopeptide repeat domain"/>
    <property type="match status" value="1"/>
</dbReference>
<protein>
    <submittedName>
        <fullName evidence="2">Uncharacterized protein</fullName>
    </submittedName>
</protein>
<evidence type="ECO:0000256" key="1">
    <source>
        <dbReference type="SAM" id="MobiDB-lite"/>
    </source>
</evidence>
<gene>
    <name evidence="2" type="ORF">TWF694_009212</name>
</gene>
<dbReference type="AlphaFoldDB" id="A0AAV9XE82"/>
<name>A0AAV9XE82_9PEZI</name>
<keyword evidence="3" id="KW-1185">Reference proteome</keyword>
<dbReference type="EMBL" id="JAVHJO010000005">
    <property type="protein sequence ID" value="KAK6540414.1"/>
    <property type="molecule type" value="Genomic_DNA"/>
</dbReference>
<feature type="region of interest" description="Disordered" evidence="1">
    <location>
        <begin position="520"/>
        <end position="540"/>
    </location>
</feature>
<dbReference type="InterPro" id="IPR011990">
    <property type="entry name" value="TPR-like_helical_dom_sf"/>
</dbReference>
<organism evidence="2 3">
    <name type="scientific">Orbilia ellipsospora</name>
    <dbReference type="NCBI Taxonomy" id="2528407"/>
    <lineage>
        <taxon>Eukaryota</taxon>
        <taxon>Fungi</taxon>
        <taxon>Dikarya</taxon>
        <taxon>Ascomycota</taxon>
        <taxon>Pezizomycotina</taxon>
        <taxon>Orbiliomycetes</taxon>
        <taxon>Orbiliales</taxon>
        <taxon>Orbiliaceae</taxon>
        <taxon>Orbilia</taxon>
    </lineage>
</organism>
<evidence type="ECO:0000313" key="3">
    <source>
        <dbReference type="Proteomes" id="UP001365542"/>
    </source>
</evidence>
<sequence>MLIGRPLLLRSCCCRRLANKLIATAPRRVPAEILRISCPKLYSTDREHNGDINPSTVSHNGRGEATRTAAAPIVGSFNLPPEIADDIAFDESWIDDDLRPPSSRQSTSKWVKPTDEEVLHLIDKRQRELASHRAAPPSSNGPPTSILEDASRYLLQELLEKELTDRKNYKKPVSDAETTSDIQLLQRVLDISASRIHTRAKPGHHSLPFYLHRNSKRLDKALQNVLRKGETGMVNKVCYNLLVSPAAPTIKTFNILLRRFTRLRMTSLARVILTTLFAVGFEPNPQTYASVLHYFTIIGNYDAFGKAVTIMRNTFVDFRNPILGAAELNGWSKFGDFMSMRRRLRLLQEEGLRDNIFILAIELRYFAKRHMWEGGLPALRLLLAKKVEDVDHRALFWAFKLCVNCQQYDFAERLKTLVQEKRWPVEALWMRPERTRGLPFGYKGKDSGQVIPKRSDAAQWKQFWDSGGRQQRRAMIDYPPEIRIDPKVPEDWYEYSAVWREDVKEEDIIMESRIGRILSNQSEGKDQGDNSNGGDEAITSVDSKLASLRVPVKSTFKKHSEATLFKSIVESRKKALLGTKG</sequence>
<feature type="region of interest" description="Disordered" evidence="1">
    <location>
        <begin position="125"/>
        <end position="146"/>
    </location>
</feature>
<comment type="caution">
    <text evidence="2">The sequence shown here is derived from an EMBL/GenBank/DDBJ whole genome shotgun (WGS) entry which is preliminary data.</text>
</comment>